<evidence type="ECO:0000313" key="3">
    <source>
        <dbReference type="EMBL" id="MFC7256907.1"/>
    </source>
</evidence>
<comment type="caution">
    <text evidence="1">The sequence shown here is derived from an EMBL/GenBank/DDBJ whole genome shotgun (WGS) entry which is preliminary data.</text>
</comment>
<proteinExistence type="predicted"/>
<dbReference type="EMBL" id="JBHTAT010000001">
    <property type="protein sequence ID" value="MFC7256907.1"/>
    <property type="molecule type" value="Genomic_DNA"/>
</dbReference>
<dbReference type="GeneID" id="96955304"/>
<reference evidence="1" key="1">
    <citation type="journal article" date="2014" name="Int. J. Syst. Evol. Microbiol.">
        <title>Complete genome sequence of Corynebacterium casei LMG S-19264T (=DSM 44701T), isolated from a smear-ripened cheese.</title>
        <authorList>
            <consortium name="US DOE Joint Genome Institute (JGI-PGF)"/>
            <person name="Walter F."/>
            <person name="Albersmeier A."/>
            <person name="Kalinowski J."/>
            <person name="Ruckert C."/>
        </authorList>
    </citation>
    <scope>NUCLEOTIDE SEQUENCE [LARGE SCALE GENOMIC DNA]</scope>
    <source>
        <strain evidence="1">CGMCC 4.163</strain>
    </source>
</reference>
<accession>A0ABD5ZU06</accession>
<gene>
    <name evidence="1" type="ORF">ACFQKE_00100</name>
    <name evidence="2" type="ORF">ACFQKE_00365</name>
    <name evidence="3" type="ORF">ACFQKE_16600</name>
</gene>
<dbReference type="RefSeq" id="WP_379701741.1">
    <property type="nucleotide sequence ID" value="NZ_JBHTAT010000001.1"/>
</dbReference>
<dbReference type="EMBL" id="JBHTAT010000001">
    <property type="protein sequence ID" value="MFC7253776.1"/>
    <property type="molecule type" value="Genomic_DNA"/>
</dbReference>
<name>A0ABD5ZU06_9EURY</name>
<reference evidence="1" key="3">
    <citation type="submission" date="2024-09" db="EMBL/GenBank/DDBJ databases">
        <authorList>
            <person name="Sun Q."/>
        </authorList>
    </citation>
    <scope>NUCLEOTIDE SEQUENCE</scope>
    <source>
        <strain evidence="1">CGMCC 4.163</strain>
    </source>
</reference>
<dbReference type="AlphaFoldDB" id="A0ABD5ZU06"/>
<keyword evidence="4" id="KW-1185">Reference proteome</keyword>
<protein>
    <submittedName>
        <fullName evidence="1">Uncharacterized protein</fullName>
    </submittedName>
</protein>
<evidence type="ECO:0000313" key="2">
    <source>
        <dbReference type="EMBL" id="MFC7253776.1"/>
    </source>
</evidence>
<organism evidence="1 4">
    <name type="scientific">Haloplanus litoreus</name>
    <dbReference type="NCBI Taxonomy" id="767515"/>
    <lineage>
        <taxon>Archaea</taxon>
        <taxon>Methanobacteriati</taxon>
        <taxon>Methanobacteriota</taxon>
        <taxon>Stenosarchaea group</taxon>
        <taxon>Halobacteria</taxon>
        <taxon>Halobacteriales</taxon>
        <taxon>Haloferacaceae</taxon>
        <taxon>Haloplanus</taxon>
    </lineage>
</organism>
<sequence length="242" mass="27634">MATYERRVTLALKWHHLDNLAPEDIQERFVDEGIGEYALSTIRGYLNSEPAEEVLEQIEAEHANVRLQSAERYERLYQRAREAEAEATRDEWVEAVVPKMDRVAEHEAPLRVADWERVPPGDERRPEWADERDTVVVFVADDRYLDVGQEYPAGARRGGQPARPGTQPEYRTVRVGLERDVDDPKGQAMARKEQASYQREKADVLGVYSTDINMNVDGDIEHTVDLDSETAAAIREATLDDE</sequence>
<dbReference type="EMBL" id="JBHTAT010000001">
    <property type="protein sequence ID" value="MFC7253724.1"/>
    <property type="molecule type" value="Genomic_DNA"/>
</dbReference>
<dbReference type="Proteomes" id="UP001596434">
    <property type="component" value="Unassembled WGS sequence"/>
</dbReference>
<reference evidence="4" key="2">
    <citation type="journal article" date="2019" name="Int. J. Syst. Evol. Microbiol.">
        <title>The Global Catalogue of Microorganisms (GCM) 10K type strain sequencing project: providing services to taxonomists for standard genome sequencing and annotation.</title>
        <authorList>
            <consortium name="The Broad Institute Genomics Platform"/>
            <consortium name="The Broad Institute Genome Sequencing Center for Infectious Disease"/>
            <person name="Wu L."/>
            <person name="Ma J."/>
        </authorList>
    </citation>
    <scope>NUCLEOTIDE SEQUENCE [LARGE SCALE GENOMIC DNA]</scope>
    <source>
        <strain evidence="4">GX21</strain>
    </source>
</reference>
<evidence type="ECO:0000313" key="1">
    <source>
        <dbReference type="EMBL" id="MFC7253724.1"/>
    </source>
</evidence>
<evidence type="ECO:0000313" key="4">
    <source>
        <dbReference type="Proteomes" id="UP001596434"/>
    </source>
</evidence>